<evidence type="ECO:0000313" key="4">
    <source>
        <dbReference type="Proteomes" id="UP000604046"/>
    </source>
</evidence>
<sequence>MASSFPPIFHRAMIPDLRAPEELRQGDADAEEAAEDAENQVWQAKVTALRAQLEADQKAVKSMAAGHKVLRDQLDWMRHQRRSLEIERATTLVGLYTGWFHPVLNCRNLSEAAACYQEKDFAT</sequence>
<dbReference type="Proteomes" id="UP000604046">
    <property type="component" value="Unassembled WGS sequence"/>
</dbReference>
<evidence type="ECO:0000313" key="1">
    <source>
        <dbReference type="EMBL" id="CAE7238050.1"/>
    </source>
</evidence>
<keyword evidence="4" id="KW-1185">Reference proteome</keyword>
<dbReference type="EMBL" id="CAJNDS010002297">
    <property type="protein sequence ID" value="CAE7417518.1"/>
    <property type="molecule type" value="Genomic_DNA"/>
</dbReference>
<protein>
    <submittedName>
        <fullName evidence="1">Uncharacterized protein</fullName>
    </submittedName>
</protein>
<comment type="caution">
    <text evidence="1">The sequence shown here is derived from an EMBL/GenBank/DDBJ whole genome shotgun (WGS) entry which is preliminary data.</text>
</comment>
<dbReference type="AlphaFoldDB" id="A0A812L4K1"/>
<proteinExistence type="predicted"/>
<organism evidence="1 4">
    <name type="scientific">Symbiodinium natans</name>
    <dbReference type="NCBI Taxonomy" id="878477"/>
    <lineage>
        <taxon>Eukaryota</taxon>
        <taxon>Sar</taxon>
        <taxon>Alveolata</taxon>
        <taxon>Dinophyceae</taxon>
        <taxon>Suessiales</taxon>
        <taxon>Symbiodiniaceae</taxon>
        <taxon>Symbiodinium</taxon>
    </lineage>
</organism>
<evidence type="ECO:0000313" key="2">
    <source>
        <dbReference type="EMBL" id="CAE7417518.1"/>
    </source>
</evidence>
<name>A0A812L4K1_9DINO</name>
<dbReference type="EMBL" id="CAJNDS010002382">
    <property type="protein sequence ID" value="CAE7456574.1"/>
    <property type="molecule type" value="Genomic_DNA"/>
</dbReference>
<dbReference type="EMBL" id="CAJNDS010000862">
    <property type="protein sequence ID" value="CAE7238050.1"/>
    <property type="molecule type" value="Genomic_DNA"/>
</dbReference>
<accession>A0A812L4K1</accession>
<reference evidence="1" key="1">
    <citation type="submission" date="2021-02" db="EMBL/GenBank/DDBJ databases">
        <authorList>
            <person name="Dougan E. K."/>
            <person name="Rhodes N."/>
            <person name="Thang M."/>
            <person name="Chan C."/>
        </authorList>
    </citation>
    <scope>NUCLEOTIDE SEQUENCE</scope>
</reference>
<evidence type="ECO:0000313" key="3">
    <source>
        <dbReference type="EMBL" id="CAE7456574.1"/>
    </source>
</evidence>
<gene>
    <name evidence="1" type="ORF">SNAT2548_LOCUS10413</name>
    <name evidence="2" type="ORF">SNAT2548_LOCUS22704</name>
    <name evidence="3" type="ORF">SNAT2548_LOCUS25194</name>
</gene>